<keyword evidence="2" id="KW-1185">Reference proteome</keyword>
<dbReference type="Proteomes" id="UP000001481">
    <property type="component" value="Segment"/>
</dbReference>
<name>C5IHL0_9CAUD</name>
<reference evidence="1 2" key="1">
    <citation type="journal article" date="2011" name="J. Bacteriol.">
        <title>Genomes and Characterization of Phages Bcep22 and BcepIL02, Founders of a Novel Phage Type in Burkholderia cenocepacia.</title>
        <authorList>
            <person name="Gill J.J."/>
            <person name="Summer E.J."/>
            <person name="Russell W.K."/>
            <person name="Cologna S.M."/>
            <person name="Carlile T.M."/>
            <person name="Fuller A.C."/>
            <person name="Kitsopoulos K."/>
            <person name="Mebane L.M."/>
            <person name="Parkinson B.N."/>
            <person name="Sullivan D."/>
            <person name="Carmody L.A."/>
            <person name="Gonzalez C.F."/>
            <person name="Lipuma J.J."/>
            <person name="Young R."/>
        </authorList>
    </citation>
    <scope>NUCLEOTIDE SEQUENCE [LARGE SCALE GENOMIC DNA]</scope>
</reference>
<dbReference type="OrthoDB" id="15510at10239"/>
<proteinExistence type="predicted"/>
<dbReference type="GeneID" id="7943902"/>
<dbReference type="RefSeq" id="YP_002922690.1">
    <property type="nucleotide sequence ID" value="NC_012743.2"/>
</dbReference>
<accession>C5IHL0</accession>
<dbReference type="EMBL" id="FJ937737">
    <property type="protein sequence ID" value="ACR15011.1"/>
    <property type="molecule type" value="Genomic_DNA"/>
</dbReference>
<organism evidence="1 2">
    <name type="scientific">Burkholderia phage BcepIL02</name>
    <dbReference type="NCBI Taxonomy" id="2886898"/>
    <lineage>
        <taxon>Viruses</taxon>
        <taxon>Duplodnaviria</taxon>
        <taxon>Heunggongvirae</taxon>
        <taxon>Uroviricota</taxon>
        <taxon>Caudoviricetes</taxon>
        <taxon>Lessievirus</taxon>
        <taxon>Lessievirus bcepil02</taxon>
    </lineage>
</organism>
<dbReference type="KEGG" id="vg:7943902"/>
<sequence>MSAPSLAALLGTVKKRRARRAANPAPVLPFERGPLDAGEWLRLPLHTNGGLNAREHYMARSRRVKKERDLAGTVVPRFALPCTVTLVRISPGLLDDDNLRGALKGVRDGIADRLGVDDRDPRVTWVYGQERDKGYAVRVEFRPTAA</sequence>
<protein>
    <submittedName>
        <fullName evidence="1">Uncharacterized protein</fullName>
    </submittedName>
</protein>
<evidence type="ECO:0000313" key="1">
    <source>
        <dbReference type="EMBL" id="ACR15011.1"/>
    </source>
</evidence>
<gene>
    <name evidence="1" type="ORF">BcepIL02_gp18</name>
</gene>
<evidence type="ECO:0000313" key="2">
    <source>
        <dbReference type="Proteomes" id="UP000001481"/>
    </source>
</evidence>